<organism evidence="2 3">
    <name type="scientific">Candidatus Fonsibacter lacus</name>
    <dbReference type="NCBI Taxonomy" id="2576439"/>
    <lineage>
        <taxon>Bacteria</taxon>
        <taxon>Pseudomonadati</taxon>
        <taxon>Pseudomonadota</taxon>
        <taxon>Alphaproteobacteria</taxon>
        <taxon>Candidatus Pelagibacterales</taxon>
        <taxon>Candidatus Pelagibacterales incertae sedis</taxon>
        <taxon>Candidatus Fonsibacter</taxon>
    </lineage>
</organism>
<evidence type="ECO:0000313" key="2">
    <source>
        <dbReference type="EMBL" id="NBR94629.1"/>
    </source>
</evidence>
<keyword evidence="1" id="KW-1133">Transmembrane helix</keyword>
<proteinExistence type="predicted"/>
<comment type="caution">
    <text evidence="2">The sequence shown here is derived from an EMBL/GenBank/DDBJ whole genome shotgun (WGS) entry which is preliminary data.</text>
</comment>
<evidence type="ECO:0000313" key="3">
    <source>
        <dbReference type="Proteomes" id="UP000740727"/>
    </source>
</evidence>
<keyword evidence="1" id="KW-0472">Membrane</keyword>
<dbReference type="AlphaFoldDB" id="A0A965LLM3"/>
<reference evidence="2" key="1">
    <citation type="submission" date="2018-10" db="EMBL/GenBank/DDBJ databases">
        <title>Iterative Subtractive Binning of Freshwater Chronoseries Metagenomes Recovers Nearly Complete Genomes from over Four Hundred Novel Species.</title>
        <authorList>
            <person name="Rodriguez-R L.M."/>
            <person name="Tsementzi D."/>
            <person name="Luo C."/>
            <person name="Konstantinidis K.T."/>
        </authorList>
    </citation>
    <scope>NUCLEOTIDE SEQUENCE</scope>
    <source>
        <strain evidence="2">WB5_2A_028</strain>
    </source>
</reference>
<dbReference type="Proteomes" id="UP000740727">
    <property type="component" value="Unassembled WGS sequence"/>
</dbReference>
<feature type="transmembrane region" description="Helical" evidence="1">
    <location>
        <begin position="30"/>
        <end position="47"/>
    </location>
</feature>
<feature type="non-terminal residue" evidence="2">
    <location>
        <position position="1"/>
    </location>
</feature>
<name>A0A965LLM3_9PROT</name>
<gene>
    <name evidence="2" type="ORF">EBT44_07470</name>
</gene>
<keyword evidence="1" id="KW-0812">Transmembrane</keyword>
<protein>
    <submittedName>
        <fullName evidence="2">Sodium:solute symporter</fullName>
    </submittedName>
</protein>
<accession>A0A965LLM3</accession>
<dbReference type="EMBL" id="RFXN01000235">
    <property type="protein sequence ID" value="NBR94629.1"/>
    <property type="molecule type" value="Genomic_DNA"/>
</dbReference>
<sequence>LYLFLLADLLCCACVYVIFKGLYQKKIYPYRSLVLIMIGLVSGLLFFPSTDFSKSLLVGFIFDKNFFSQIFNNSLLFWSFLCAFLLPIVSDIVAQSYKKFLIKNN</sequence>
<evidence type="ECO:0000256" key="1">
    <source>
        <dbReference type="SAM" id="Phobius"/>
    </source>
</evidence>
<feature type="transmembrane region" description="Helical" evidence="1">
    <location>
        <begin position="6"/>
        <end position="23"/>
    </location>
</feature>
<feature type="transmembrane region" description="Helical" evidence="1">
    <location>
        <begin position="75"/>
        <end position="94"/>
    </location>
</feature>